<gene>
    <name evidence="2" type="ORF">RHSP_64842</name>
</gene>
<dbReference type="AlphaFoldDB" id="N6U7R1"/>
<dbReference type="STRING" id="363754.RHSP_64842"/>
<sequence>MRTARLEGHGEGLTRGVHHRIGHFEAHPVEAGKDFDADAGTCLRRGSGPGRSGFPRGGNQRFSVGGRIGNPERRTIGGNFRPDRTGCGMTGKSEGPVQSRFISPKPFILGRFTINLATRNFGIGRPKTTLARRGQSRFQRRPMSVEQGHHADFLPVYNLYN</sequence>
<evidence type="ECO:0000256" key="1">
    <source>
        <dbReference type="SAM" id="MobiDB-lite"/>
    </source>
</evidence>
<reference evidence="2 3" key="1">
    <citation type="journal article" date="2012" name="BMC Genomics">
        <title>Genomic basis of broad host range and environmental adaptability of Rhizobium tropici CIAT 899 and Rhizobium sp. PRF 81 which are used in inoculants for common bean (Phaseolus vulgaris L.).</title>
        <authorList>
            <person name="Ormeno-Orrillo E."/>
            <person name="Menna P."/>
            <person name="Almeida L.G."/>
            <person name="Ollero F.J."/>
            <person name="Nicolas M.F."/>
            <person name="Pains Rodrigues E."/>
            <person name="Shigueyoshi Nakatani A."/>
            <person name="Silva Batista J.S."/>
            <person name="Oliveira Chueire L.M."/>
            <person name="Souza R.C."/>
            <person name="Ribeiro Vasconcelos A.T."/>
            <person name="Megias M."/>
            <person name="Hungria M."/>
            <person name="Martinez-Romero E."/>
        </authorList>
    </citation>
    <scope>NUCLEOTIDE SEQUENCE [LARGE SCALE GENOMIC DNA]</scope>
    <source>
        <strain evidence="2 3">PRF 81</strain>
    </source>
</reference>
<proteinExistence type="predicted"/>
<comment type="caution">
    <text evidence="2">The sequence shown here is derived from an EMBL/GenBank/DDBJ whole genome shotgun (WGS) entry which is preliminary data.</text>
</comment>
<protein>
    <submittedName>
        <fullName evidence="2">Uncharacterized protein</fullName>
    </submittedName>
</protein>
<keyword evidence="3" id="KW-1185">Reference proteome</keyword>
<dbReference type="EMBL" id="AQHN01000016">
    <property type="protein sequence ID" value="ENN88584.1"/>
    <property type="molecule type" value="Genomic_DNA"/>
</dbReference>
<dbReference type="Proteomes" id="UP000012429">
    <property type="component" value="Unassembled WGS sequence"/>
</dbReference>
<name>N6U7R1_9HYPH</name>
<organism evidence="2 3">
    <name type="scientific">Rhizobium freirei PRF 81</name>
    <dbReference type="NCBI Taxonomy" id="363754"/>
    <lineage>
        <taxon>Bacteria</taxon>
        <taxon>Pseudomonadati</taxon>
        <taxon>Pseudomonadota</taxon>
        <taxon>Alphaproteobacteria</taxon>
        <taxon>Hyphomicrobiales</taxon>
        <taxon>Rhizobiaceae</taxon>
        <taxon>Rhizobium/Agrobacterium group</taxon>
        <taxon>Rhizobium</taxon>
    </lineage>
</organism>
<feature type="region of interest" description="Disordered" evidence="1">
    <location>
        <begin position="44"/>
        <end position="99"/>
    </location>
</feature>
<accession>N6U7R1</accession>
<evidence type="ECO:0000313" key="2">
    <source>
        <dbReference type="EMBL" id="ENN88584.1"/>
    </source>
</evidence>
<evidence type="ECO:0000313" key="3">
    <source>
        <dbReference type="Proteomes" id="UP000012429"/>
    </source>
</evidence>